<dbReference type="Proteomes" id="UP000002497">
    <property type="component" value="Unassembled WGS sequence"/>
</dbReference>
<reference evidence="2" key="2">
    <citation type="submission" date="2010-03" db="EMBL/GenBank/DDBJ databases">
        <title>The genome sequence of Coccidioides posadasii strain Silveira.</title>
        <authorList>
            <consortium name="The Broad Institute Genome Sequencing Center for Infectious Disease"/>
            <person name="Neafsey D."/>
            <person name="Orbach M."/>
            <person name="Henn M.R."/>
            <person name="Cole G.T."/>
            <person name="Galgiani J."/>
            <person name="Gardner M.J."/>
            <person name="Kirkland T.N."/>
            <person name="Taylor J.W."/>
            <person name="Young S.K."/>
            <person name="Zeng Q."/>
            <person name="Koehrsen M."/>
            <person name="Alvarado L."/>
            <person name="Berlin A."/>
            <person name="Borenstein D."/>
            <person name="Chapman S.B."/>
            <person name="Chen Z."/>
            <person name="Engels R."/>
            <person name="Freedman E."/>
            <person name="Gellesch M."/>
            <person name="Goldberg J."/>
            <person name="Griggs A."/>
            <person name="Gujja S."/>
            <person name="Heilman E."/>
            <person name="Heiman D."/>
            <person name="Howarth C."/>
            <person name="Jen D."/>
            <person name="Larson L."/>
            <person name="Mehta T."/>
            <person name="Neiman D."/>
            <person name="Park D."/>
            <person name="Pearson M."/>
            <person name="Richards J."/>
            <person name="Roberts A."/>
            <person name="Saif S."/>
            <person name="Shea T."/>
            <person name="Shenoy N."/>
            <person name="Sisk P."/>
            <person name="Stolte C."/>
            <person name="Sykes S."/>
            <person name="Walk T."/>
            <person name="White J."/>
            <person name="Yandava C."/>
            <person name="Haas B."/>
            <person name="Nusbaum C."/>
            <person name="Birren B."/>
        </authorList>
    </citation>
    <scope>NUCLEOTIDE SEQUENCE [LARGE SCALE GENOMIC DNA]</scope>
    <source>
        <strain evidence="2">RMSCC 757 / Silveira</strain>
    </source>
</reference>
<dbReference type="VEuPathDB" id="FungiDB:CPSG_07660"/>
<name>E9DCV8_COCPS</name>
<protein>
    <submittedName>
        <fullName evidence="1">Uncharacterized protein</fullName>
    </submittedName>
</protein>
<sequence length="110" mass="12326">MEETKGGALCYVLGFCLRESDKSQRNKATFDTCGTASTVMMPISMIITVGRRSTVGLLPCSPWKMCFASCPIREKHRKFSARGTVLSMIHAHLEALNPWPVRVCFTRTLR</sequence>
<evidence type="ECO:0000313" key="1">
    <source>
        <dbReference type="EMBL" id="EFW16033.1"/>
    </source>
</evidence>
<accession>E9DCV8</accession>
<reference evidence="2" key="1">
    <citation type="journal article" date="2010" name="Genome Res.">
        <title>Population genomic sequencing of Coccidioides fungi reveals recent hybridization and transposon control.</title>
        <authorList>
            <person name="Neafsey D.E."/>
            <person name="Barker B.M."/>
            <person name="Sharpton T.J."/>
            <person name="Stajich J.E."/>
            <person name="Park D.J."/>
            <person name="Whiston E."/>
            <person name="Hung C.-Y."/>
            <person name="McMahan C."/>
            <person name="White J."/>
            <person name="Sykes S."/>
            <person name="Heiman D."/>
            <person name="Young S."/>
            <person name="Zeng Q."/>
            <person name="Abouelleil A."/>
            <person name="Aftuck L."/>
            <person name="Bessette D."/>
            <person name="Brown A."/>
            <person name="FitzGerald M."/>
            <person name="Lui A."/>
            <person name="Macdonald J.P."/>
            <person name="Priest M."/>
            <person name="Orbach M.J."/>
            <person name="Galgiani J.N."/>
            <person name="Kirkland T.N."/>
            <person name="Cole G.T."/>
            <person name="Birren B.W."/>
            <person name="Henn M.R."/>
            <person name="Taylor J.W."/>
            <person name="Rounsley S.D."/>
        </authorList>
    </citation>
    <scope>NUCLEOTIDE SEQUENCE [LARGE SCALE GENOMIC DNA]</scope>
    <source>
        <strain evidence="2">RMSCC 757 / Silveira</strain>
    </source>
</reference>
<evidence type="ECO:0000313" key="2">
    <source>
        <dbReference type="Proteomes" id="UP000002497"/>
    </source>
</evidence>
<keyword evidence="2" id="KW-1185">Reference proteome</keyword>
<organism evidence="2">
    <name type="scientific">Coccidioides posadasii (strain RMSCC 757 / Silveira)</name>
    <name type="common">Valley fever fungus</name>
    <dbReference type="NCBI Taxonomy" id="443226"/>
    <lineage>
        <taxon>Eukaryota</taxon>
        <taxon>Fungi</taxon>
        <taxon>Dikarya</taxon>
        <taxon>Ascomycota</taxon>
        <taxon>Pezizomycotina</taxon>
        <taxon>Eurotiomycetes</taxon>
        <taxon>Eurotiomycetidae</taxon>
        <taxon>Onygenales</taxon>
        <taxon>Onygenaceae</taxon>
        <taxon>Coccidioides</taxon>
    </lineage>
</organism>
<dbReference type="AlphaFoldDB" id="E9DCV8"/>
<proteinExistence type="predicted"/>
<dbReference type="HOGENOM" id="CLU_2170835_0_0_1"/>
<gene>
    <name evidence="1" type="ORF">CPSG_07660</name>
</gene>
<dbReference type="EMBL" id="GL636499">
    <property type="protein sequence ID" value="EFW16033.1"/>
    <property type="molecule type" value="Genomic_DNA"/>
</dbReference>